<dbReference type="Proteomes" id="UP000002027">
    <property type="component" value="Chromosome 2"/>
</dbReference>
<dbReference type="Pfam" id="PF12867">
    <property type="entry name" value="DinB_2"/>
    <property type="match status" value="1"/>
</dbReference>
<evidence type="ECO:0000313" key="2">
    <source>
        <dbReference type="EMBL" id="ACZ40910.1"/>
    </source>
</evidence>
<name>D1CAR7_SPHTD</name>
<protein>
    <recommendedName>
        <fullName evidence="1">DinB-like domain-containing protein</fullName>
    </recommendedName>
</protein>
<feature type="domain" description="DinB-like" evidence="1">
    <location>
        <begin position="18"/>
        <end position="144"/>
    </location>
</feature>
<proteinExistence type="predicted"/>
<keyword evidence="3" id="KW-1185">Reference proteome</keyword>
<dbReference type="SUPFAM" id="SSF109854">
    <property type="entry name" value="DinB/YfiT-like putative metalloenzymes"/>
    <property type="match status" value="1"/>
</dbReference>
<dbReference type="InterPro" id="IPR024775">
    <property type="entry name" value="DinB-like"/>
</dbReference>
<dbReference type="EMBL" id="CP001824">
    <property type="protein sequence ID" value="ACZ40910.1"/>
    <property type="molecule type" value="Genomic_DNA"/>
</dbReference>
<dbReference type="STRING" id="479434.Sthe_3511"/>
<dbReference type="AlphaFoldDB" id="D1CAR7"/>
<dbReference type="OrthoDB" id="162733at2"/>
<gene>
    <name evidence="2" type="ordered locus">Sthe_3511</name>
</gene>
<reference evidence="2 3" key="2">
    <citation type="journal article" date="2010" name="Stand. Genomic Sci.">
        <title>Complete genome sequence of Desulfohalobium retbaense type strain (HR(100)).</title>
        <authorList>
            <person name="Spring S."/>
            <person name="Nolan M."/>
            <person name="Lapidus A."/>
            <person name="Glavina Del Rio T."/>
            <person name="Copeland A."/>
            <person name="Tice H."/>
            <person name="Cheng J.F."/>
            <person name="Lucas S."/>
            <person name="Land M."/>
            <person name="Chen F."/>
            <person name="Bruce D."/>
            <person name="Goodwin L."/>
            <person name="Pitluck S."/>
            <person name="Ivanova N."/>
            <person name="Mavromatis K."/>
            <person name="Mikhailova N."/>
            <person name="Pati A."/>
            <person name="Chen A."/>
            <person name="Palaniappan K."/>
            <person name="Hauser L."/>
            <person name="Chang Y.J."/>
            <person name="Jeffries C.D."/>
            <person name="Munk C."/>
            <person name="Kiss H."/>
            <person name="Chain P."/>
            <person name="Han C."/>
            <person name="Brettin T."/>
            <person name="Detter J.C."/>
            <person name="Schuler E."/>
            <person name="Goker M."/>
            <person name="Rohde M."/>
            <person name="Bristow J."/>
            <person name="Eisen J.A."/>
            <person name="Markowitz V."/>
            <person name="Hugenholtz P."/>
            <person name="Kyrpides N.C."/>
            <person name="Klenk H.P."/>
        </authorList>
    </citation>
    <scope>NUCLEOTIDE SEQUENCE [LARGE SCALE GENOMIC DNA]</scope>
    <source>
        <strain evidence="3">ATCC 49802 / DSM 20745 / S 6022</strain>
    </source>
</reference>
<dbReference type="eggNOG" id="COG2318">
    <property type="taxonomic scope" value="Bacteria"/>
</dbReference>
<accession>D1CAR7</accession>
<reference evidence="3" key="1">
    <citation type="submission" date="2009-11" db="EMBL/GenBank/DDBJ databases">
        <title>The complete chromosome 2 of Sphaerobacter thermophilus DSM 20745.</title>
        <authorList>
            <person name="Lucas S."/>
            <person name="Copeland A."/>
            <person name="Lapidus A."/>
            <person name="Glavina del Rio T."/>
            <person name="Dalin E."/>
            <person name="Tice H."/>
            <person name="Bruce D."/>
            <person name="Goodwin L."/>
            <person name="Pitluck S."/>
            <person name="Kyrpides N."/>
            <person name="Mavromatis K."/>
            <person name="Ivanova N."/>
            <person name="Mikhailova N."/>
            <person name="LaButti K.M."/>
            <person name="Clum A."/>
            <person name="Sun H.I."/>
            <person name="Brettin T."/>
            <person name="Detter J.C."/>
            <person name="Han C."/>
            <person name="Larimer F."/>
            <person name="Land M."/>
            <person name="Hauser L."/>
            <person name="Markowitz V."/>
            <person name="Cheng J.F."/>
            <person name="Hugenholtz P."/>
            <person name="Woyke T."/>
            <person name="Wu D."/>
            <person name="Steenblock K."/>
            <person name="Schneider S."/>
            <person name="Pukall R."/>
            <person name="Goeker M."/>
            <person name="Klenk H.P."/>
            <person name="Eisen J.A."/>
        </authorList>
    </citation>
    <scope>NUCLEOTIDE SEQUENCE [LARGE SCALE GENOMIC DNA]</scope>
    <source>
        <strain evidence="3">ATCC 49802 / DSM 20745 / S 6022</strain>
    </source>
</reference>
<dbReference type="InterPro" id="IPR034660">
    <property type="entry name" value="DinB/YfiT-like"/>
</dbReference>
<dbReference type="InParanoid" id="D1CAR7"/>
<evidence type="ECO:0000259" key="1">
    <source>
        <dbReference type="Pfam" id="PF12867"/>
    </source>
</evidence>
<sequence>MQDVYRELIDALSETPQQLVALAPEAEGAPRSNEHWGLAEIVAHLVDVERLYRGRIQEILAREGAYLRRFDPDRAAREHDYASKDLHAVLDEFAHERGETLSLLMNLALKDWERTGIHDEWGEVSVEDLVERLVDHDAAHLRQARGES</sequence>
<organism evidence="2 3">
    <name type="scientific">Sphaerobacter thermophilus (strain ATCC 49802 / DSM 20745 / KCCM 41009 / NCIMB 13125 / S 6022)</name>
    <dbReference type="NCBI Taxonomy" id="479434"/>
    <lineage>
        <taxon>Bacteria</taxon>
        <taxon>Pseudomonadati</taxon>
        <taxon>Thermomicrobiota</taxon>
        <taxon>Thermomicrobia</taxon>
        <taxon>Sphaerobacterales</taxon>
        <taxon>Sphaerobacterineae</taxon>
        <taxon>Sphaerobacteraceae</taxon>
        <taxon>Sphaerobacter</taxon>
    </lineage>
</organism>
<dbReference type="KEGG" id="sti:Sthe_3511"/>
<evidence type="ECO:0000313" key="3">
    <source>
        <dbReference type="Proteomes" id="UP000002027"/>
    </source>
</evidence>
<dbReference type="HOGENOM" id="CLU_1694680_0_0_0"/>
<dbReference type="RefSeq" id="WP_012873945.1">
    <property type="nucleotide sequence ID" value="NC_013524.1"/>
</dbReference>
<dbReference type="Gene3D" id="1.20.120.450">
    <property type="entry name" value="dinb family like domain"/>
    <property type="match status" value="1"/>
</dbReference>